<feature type="repeat" description="RCC1" evidence="2">
    <location>
        <begin position="475"/>
        <end position="537"/>
    </location>
</feature>
<organism evidence="4 5">
    <name type="scientific">Globisporangium ultimum (strain ATCC 200006 / CBS 805.95 / DAOM BR144)</name>
    <name type="common">Pythium ultimum</name>
    <dbReference type="NCBI Taxonomy" id="431595"/>
    <lineage>
        <taxon>Eukaryota</taxon>
        <taxon>Sar</taxon>
        <taxon>Stramenopiles</taxon>
        <taxon>Oomycota</taxon>
        <taxon>Peronosporomycetes</taxon>
        <taxon>Pythiales</taxon>
        <taxon>Pythiaceae</taxon>
        <taxon>Globisporangium</taxon>
    </lineage>
</organism>
<dbReference type="PROSITE" id="PS50012">
    <property type="entry name" value="RCC1_3"/>
    <property type="match status" value="6"/>
</dbReference>
<reference evidence="5" key="1">
    <citation type="journal article" date="2010" name="Genome Biol.">
        <title>Genome sequence of the necrotrophic plant pathogen Pythium ultimum reveals original pathogenicity mechanisms and effector repertoire.</title>
        <authorList>
            <person name="Levesque C.A."/>
            <person name="Brouwer H."/>
            <person name="Cano L."/>
            <person name="Hamilton J.P."/>
            <person name="Holt C."/>
            <person name="Huitema E."/>
            <person name="Raffaele S."/>
            <person name="Robideau G.P."/>
            <person name="Thines M."/>
            <person name="Win J."/>
            <person name="Zerillo M.M."/>
            <person name="Beakes G.W."/>
            <person name="Boore J.L."/>
            <person name="Busam D."/>
            <person name="Dumas B."/>
            <person name="Ferriera S."/>
            <person name="Fuerstenberg S.I."/>
            <person name="Gachon C.M."/>
            <person name="Gaulin E."/>
            <person name="Govers F."/>
            <person name="Grenville-Briggs L."/>
            <person name="Horner N."/>
            <person name="Hostetler J."/>
            <person name="Jiang R.H."/>
            <person name="Johnson J."/>
            <person name="Krajaejun T."/>
            <person name="Lin H."/>
            <person name="Meijer H.J."/>
            <person name="Moore B."/>
            <person name="Morris P."/>
            <person name="Phuntmart V."/>
            <person name="Puiu D."/>
            <person name="Shetty J."/>
            <person name="Stajich J.E."/>
            <person name="Tripathy S."/>
            <person name="Wawra S."/>
            <person name="van West P."/>
            <person name="Whitty B.R."/>
            <person name="Coutinho P.M."/>
            <person name="Henrissat B."/>
            <person name="Martin F."/>
            <person name="Thomas P.D."/>
            <person name="Tyler B.M."/>
            <person name="De Vries R.P."/>
            <person name="Kamoun S."/>
            <person name="Yandell M."/>
            <person name="Tisserat N."/>
            <person name="Buell C.R."/>
        </authorList>
    </citation>
    <scope>NUCLEOTIDE SEQUENCE</scope>
    <source>
        <strain evidence="5">DAOM:BR144</strain>
    </source>
</reference>
<dbReference type="HOGENOM" id="CLU_468916_0_0_1"/>
<feature type="repeat" description="RCC1" evidence="2">
    <location>
        <begin position="293"/>
        <end position="344"/>
    </location>
</feature>
<dbReference type="InterPro" id="IPR051210">
    <property type="entry name" value="Ub_ligase/GEF_domain"/>
</dbReference>
<feature type="repeat" description="RCC1" evidence="2">
    <location>
        <begin position="363"/>
        <end position="417"/>
    </location>
</feature>
<keyword evidence="1" id="KW-0677">Repeat</keyword>
<sequence>MPLPPASSSLRGVPVPSKKKLKYHERLAFLRRESILELEERGAYAQGNTRSPPNAPWCLGKGISESYRLAATLHRSAEKAALKTRPFSWGYGSTDGALGHNRTTRVGPMKMVAAFRHHGIVRSVSAGNRLSLFLTDAGDVYQCGRLYMRQDGCGMWKPRKVDFELEHPPRIVAVVAGHLAGYALDDQGQVYSWGTQCYGQLGFEEAMNTEENGLDHADEGTNHSDAIKTPMEDDKDKATDSEGSEDDDDEAKTPPPPVVVVHKVPQLVSGLGGIKFTKLAAGNHFAIAISSSGHVYSWGRGNCGQLGLGKTEYAAIPARIDALADWVAVDVACGHSHALGIFVSRLHLSQDASVTCQSAWDYTVVYAWGSERHGQLGLGFDDGHAQELSPGEVTFFRGLNAMQVAAGHDHSLVLCGIPASQSFLYGFGGNQYGQLGIATSEDHVAMPSYVSEFANVHIARIGAGARCSVVLTGDGELFTWGDAMHGKAGRGDSRTTFTPWKLEPPDSINRASGAVWKGNYVTQVSMGSHHALGLLRSYGDDMDRWRKFPLGPLASYLHLDEGVDASFPSFFCVCEASQSTTSSVFGIFVGCNTCNVAPICRLCARRCHHQHTLKPIALGTRQQQAAPQCACAKMTRSAAQADEDDNGDKTDLKPTTRCVFADRPMRIQEDELLVLRTKSRKARFTPSEEQ</sequence>
<evidence type="ECO:0000313" key="5">
    <source>
        <dbReference type="Proteomes" id="UP000019132"/>
    </source>
</evidence>
<reference evidence="4" key="3">
    <citation type="submission" date="2014-11" db="UniProtKB">
        <authorList>
            <consortium name="EnsemblProtists"/>
        </authorList>
    </citation>
    <scope>IDENTIFICATION</scope>
    <source>
        <strain evidence="4">DAOM BR144</strain>
    </source>
</reference>
<reference evidence="5" key="2">
    <citation type="submission" date="2010-04" db="EMBL/GenBank/DDBJ databases">
        <authorList>
            <person name="Buell R."/>
            <person name="Hamilton J."/>
            <person name="Hostetler J."/>
        </authorList>
    </citation>
    <scope>NUCLEOTIDE SEQUENCE [LARGE SCALE GENOMIC DNA]</scope>
    <source>
        <strain evidence="5">DAOM:BR144</strain>
    </source>
</reference>
<dbReference type="AlphaFoldDB" id="K3WC04"/>
<name>K3WC04_GLOUD</name>
<feature type="repeat" description="RCC1" evidence="2">
    <location>
        <begin position="188"/>
        <end position="292"/>
    </location>
</feature>
<evidence type="ECO:0000313" key="4">
    <source>
        <dbReference type="EnsemblProtists" id="PYU1_T002495"/>
    </source>
</evidence>
<protein>
    <recommendedName>
        <fullName evidence="6">B box-type domain-containing protein</fullName>
    </recommendedName>
</protein>
<dbReference type="STRING" id="431595.K3WC04"/>
<evidence type="ECO:0008006" key="6">
    <source>
        <dbReference type="Google" id="ProtNLM"/>
    </source>
</evidence>
<dbReference type="SUPFAM" id="SSF50985">
    <property type="entry name" value="RCC1/BLIP-II"/>
    <property type="match status" value="2"/>
</dbReference>
<feature type="compositionally biased region" description="Basic and acidic residues" evidence="3">
    <location>
        <begin position="213"/>
        <end position="240"/>
    </location>
</feature>
<evidence type="ECO:0000256" key="1">
    <source>
        <dbReference type="ARBA" id="ARBA00022737"/>
    </source>
</evidence>
<dbReference type="InterPro" id="IPR000408">
    <property type="entry name" value="Reg_chr_condens"/>
</dbReference>
<dbReference type="VEuPathDB" id="FungiDB:PYU1_G002492"/>
<evidence type="ECO:0000256" key="2">
    <source>
        <dbReference type="PROSITE-ProRule" id="PRU00235"/>
    </source>
</evidence>
<dbReference type="eggNOG" id="KOG1426">
    <property type="taxonomic scope" value="Eukaryota"/>
</dbReference>
<accession>K3WC04</accession>
<keyword evidence="5" id="KW-1185">Reference proteome</keyword>
<dbReference type="PRINTS" id="PR00633">
    <property type="entry name" value="RCCNDNSATION"/>
</dbReference>
<feature type="repeat" description="RCC1" evidence="2">
    <location>
        <begin position="422"/>
        <end position="474"/>
    </location>
</feature>
<dbReference type="InterPro" id="IPR009091">
    <property type="entry name" value="RCC1/BLIP-II"/>
</dbReference>
<feature type="region of interest" description="Disordered" evidence="3">
    <location>
        <begin position="213"/>
        <end position="258"/>
    </location>
</feature>
<feature type="repeat" description="RCC1" evidence="2">
    <location>
        <begin position="84"/>
        <end position="137"/>
    </location>
</feature>
<dbReference type="InParanoid" id="K3WC04"/>
<dbReference type="OMA" id="RWRKFPL"/>
<dbReference type="Pfam" id="PF00415">
    <property type="entry name" value="RCC1"/>
    <property type="match status" value="4"/>
</dbReference>
<dbReference type="PANTHER" id="PTHR22870:SF408">
    <property type="entry name" value="OS09G0560450 PROTEIN"/>
    <property type="match status" value="1"/>
</dbReference>
<dbReference type="EnsemblProtists" id="PYU1_T002495">
    <property type="protein sequence ID" value="PYU1_T002495"/>
    <property type="gene ID" value="PYU1_G002492"/>
</dbReference>
<dbReference type="PANTHER" id="PTHR22870">
    <property type="entry name" value="REGULATOR OF CHROMOSOME CONDENSATION"/>
    <property type="match status" value="1"/>
</dbReference>
<proteinExistence type="predicted"/>
<dbReference type="Gene3D" id="2.130.10.30">
    <property type="entry name" value="Regulator of chromosome condensation 1/beta-lactamase-inhibitor protein II"/>
    <property type="match status" value="2"/>
</dbReference>
<dbReference type="Proteomes" id="UP000019132">
    <property type="component" value="Unassembled WGS sequence"/>
</dbReference>
<evidence type="ECO:0000256" key="3">
    <source>
        <dbReference type="SAM" id="MobiDB-lite"/>
    </source>
</evidence>